<accession>A0A7G7GAS9</accession>
<dbReference type="EMBL" id="CP055156">
    <property type="protein sequence ID" value="QNF34263.1"/>
    <property type="molecule type" value="Genomic_DNA"/>
</dbReference>
<reference evidence="1 2" key="1">
    <citation type="journal article" date="2018" name="Int. J. Syst. Evol. Microbiol.">
        <title>Adhaeribacter swui sp. nov., isolated from wet mud.</title>
        <authorList>
            <person name="Kim D.U."/>
            <person name="Kim K.W."/>
            <person name="Kang M.S."/>
            <person name="Kim J.Y."/>
            <person name="Jang J.H."/>
            <person name="Kim M.K."/>
        </authorList>
    </citation>
    <scope>NUCLEOTIDE SEQUENCE [LARGE SCALE GENOMIC DNA]</scope>
    <source>
        <strain evidence="1 2">KCTC 52873</strain>
    </source>
</reference>
<evidence type="ECO:0000313" key="1">
    <source>
        <dbReference type="EMBL" id="QNF34263.1"/>
    </source>
</evidence>
<keyword evidence="2" id="KW-1185">Reference proteome</keyword>
<dbReference type="AlphaFoldDB" id="A0A7G7GAS9"/>
<name>A0A7G7GAS9_9BACT</name>
<gene>
    <name evidence="1" type="ORF">HUW51_16610</name>
</gene>
<organism evidence="1 2">
    <name type="scientific">Adhaeribacter swui</name>
    <dbReference type="NCBI Taxonomy" id="2086471"/>
    <lineage>
        <taxon>Bacteria</taxon>
        <taxon>Pseudomonadati</taxon>
        <taxon>Bacteroidota</taxon>
        <taxon>Cytophagia</taxon>
        <taxon>Cytophagales</taxon>
        <taxon>Hymenobacteraceae</taxon>
        <taxon>Adhaeribacter</taxon>
    </lineage>
</organism>
<evidence type="ECO:0000313" key="2">
    <source>
        <dbReference type="Proteomes" id="UP000515237"/>
    </source>
</evidence>
<dbReference type="KEGG" id="aswu:HUW51_16610"/>
<proteinExistence type="predicted"/>
<sequence length="121" mass="13864">MAATRTITQHIRFLFTAVTLFCVLLLNNQEVPTYSSVAAKANPENNSHLQSSKKQKTIVKQKVSFEATNTYFVLHLVDLTRWLSFDFFNPVRVTVKLLPLQESFIPFFRVFLGFTIIPNAP</sequence>
<protein>
    <submittedName>
        <fullName evidence="1">Uncharacterized protein</fullName>
    </submittedName>
</protein>
<dbReference type="RefSeq" id="WP_185270744.1">
    <property type="nucleotide sequence ID" value="NZ_CP055156.1"/>
</dbReference>
<dbReference type="Proteomes" id="UP000515237">
    <property type="component" value="Chromosome"/>
</dbReference>